<evidence type="ECO:0000313" key="2">
    <source>
        <dbReference type="Proteomes" id="UP001234178"/>
    </source>
</evidence>
<protein>
    <submittedName>
        <fullName evidence="1">Uncharacterized protein</fullName>
    </submittedName>
</protein>
<reference evidence="1 2" key="1">
    <citation type="journal article" date="2023" name="Nucleic Acids Res.">
        <title>The hologenome of Daphnia magna reveals possible DNA methylation and microbiome-mediated evolution of the host genome.</title>
        <authorList>
            <person name="Chaturvedi A."/>
            <person name="Li X."/>
            <person name="Dhandapani V."/>
            <person name="Marshall H."/>
            <person name="Kissane S."/>
            <person name="Cuenca-Cambronero M."/>
            <person name="Asole G."/>
            <person name="Calvet F."/>
            <person name="Ruiz-Romero M."/>
            <person name="Marangio P."/>
            <person name="Guigo R."/>
            <person name="Rago D."/>
            <person name="Mirbahai L."/>
            <person name="Eastwood N."/>
            <person name="Colbourne J.K."/>
            <person name="Zhou J."/>
            <person name="Mallon E."/>
            <person name="Orsini L."/>
        </authorList>
    </citation>
    <scope>NUCLEOTIDE SEQUENCE [LARGE SCALE GENOMIC DNA]</scope>
    <source>
        <strain evidence="1">LRV0_1</strain>
    </source>
</reference>
<keyword evidence="2" id="KW-1185">Reference proteome</keyword>
<evidence type="ECO:0000313" key="1">
    <source>
        <dbReference type="EMBL" id="KAK4010275.1"/>
    </source>
</evidence>
<gene>
    <name evidence="1" type="ORF">OUZ56_019422</name>
</gene>
<dbReference type="EMBL" id="JAOYFB010000003">
    <property type="protein sequence ID" value="KAK4010275.1"/>
    <property type="molecule type" value="Genomic_DNA"/>
</dbReference>
<sequence length="65" mass="7322">MSGLYHNQTQLTNPTLTPPASMAMKVINLELCIGTTSRCFQLPQADEEQFYLNTVLLRCAKKCFP</sequence>
<name>A0ABQ9ZBI6_9CRUS</name>
<comment type="caution">
    <text evidence="1">The sequence shown here is derived from an EMBL/GenBank/DDBJ whole genome shotgun (WGS) entry which is preliminary data.</text>
</comment>
<dbReference type="Proteomes" id="UP001234178">
    <property type="component" value="Unassembled WGS sequence"/>
</dbReference>
<organism evidence="1 2">
    <name type="scientific">Daphnia magna</name>
    <dbReference type="NCBI Taxonomy" id="35525"/>
    <lineage>
        <taxon>Eukaryota</taxon>
        <taxon>Metazoa</taxon>
        <taxon>Ecdysozoa</taxon>
        <taxon>Arthropoda</taxon>
        <taxon>Crustacea</taxon>
        <taxon>Branchiopoda</taxon>
        <taxon>Diplostraca</taxon>
        <taxon>Cladocera</taxon>
        <taxon>Anomopoda</taxon>
        <taxon>Daphniidae</taxon>
        <taxon>Daphnia</taxon>
    </lineage>
</organism>
<proteinExistence type="predicted"/>
<accession>A0ABQ9ZBI6</accession>